<sequence length="149" mass="17640">MALEFLKHTGNPDDFFKILPVDWQEALQLVWEKGSATSEIFVLKEENKVIAGGILFKDITADMQFFKEEAQLLLASKSYYIGYLWVLEARRGEDLGSLWLKSLKQYYPDNYFWLTIEEEGLIRFYEKNNFKLSFEKECNSEKEWLLKSI</sequence>
<dbReference type="InterPro" id="IPR000182">
    <property type="entry name" value="GNAT_dom"/>
</dbReference>
<reference evidence="2 3" key="1">
    <citation type="journal article" date="2010" name="Stand. Genomic Sci.">
        <title>Complete genome sequence of Cellulophaga algicola type strain (IC166).</title>
        <authorList>
            <person name="Abt B."/>
            <person name="Lu M."/>
            <person name="Misra M."/>
            <person name="Han C."/>
            <person name="Nolan M."/>
            <person name="Lucas S."/>
            <person name="Hammon N."/>
            <person name="Deshpande S."/>
            <person name="Cheng J.F."/>
            <person name="Tapia R."/>
            <person name="Goodwin L."/>
            <person name="Pitluck S."/>
            <person name="Liolios K."/>
            <person name="Pagani I."/>
            <person name="Ivanova N."/>
            <person name="Mavromatis K."/>
            <person name="Ovchinikova G."/>
            <person name="Pati A."/>
            <person name="Chen A."/>
            <person name="Palaniappan K."/>
            <person name="Land M."/>
            <person name="Hauser L."/>
            <person name="Chang Y.J."/>
            <person name="Jeffries C.D."/>
            <person name="Detter J.C."/>
            <person name="Brambilla E."/>
            <person name="Rohde M."/>
            <person name="Tindall B.J."/>
            <person name="Goker M."/>
            <person name="Woyke T."/>
            <person name="Bristow J."/>
            <person name="Eisen J.A."/>
            <person name="Markowitz V."/>
            <person name="Hugenholtz P."/>
            <person name="Kyrpides N.C."/>
            <person name="Klenk H.P."/>
            <person name="Lapidus A."/>
        </authorList>
    </citation>
    <scope>NUCLEOTIDE SEQUENCE [LARGE SCALE GENOMIC DNA]</scope>
    <source>
        <strain evidence="3">DSM 14237 / IC166 / ACAM 630</strain>
    </source>
</reference>
<dbReference type="STRING" id="688270.Celal_0556"/>
<evidence type="ECO:0000313" key="2">
    <source>
        <dbReference type="EMBL" id="ADV47895.1"/>
    </source>
</evidence>
<accession>E6XBR0</accession>
<protein>
    <submittedName>
        <fullName evidence="2">GCN5-related N-acetyltransferase</fullName>
    </submittedName>
</protein>
<gene>
    <name evidence="2" type="ordered locus">Celal_0556</name>
</gene>
<dbReference type="EMBL" id="CP002453">
    <property type="protein sequence ID" value="ADV47895.1"/>
    <property type="molecule type" value="Genomic_DNA"/>
</dbReference>
<keyword evidence="3" id="KW-1185">Reference proteome</keyword>
<dbReference type="Proteomes" id="UP000008634">
    <property type="component" value="Chromosome"/>
</dbReference>
<dbReference type="eggNOG" id="COG0456">
    <property type="taxonomic scope" value="Bacteria"/>
</dbReference>
<name>E6XBR0_CELAD</name>
<organism evidence="2 3">
    <name type="scientific">Cellulophaga algicola (strain DSM 14237 / IC166 / ACAM 630)</name>
    <dbReference type="NCBI Taxonomy" id="688270"/>
    <lineage>
        <taxon>Bacteria</taxon>
        <taxon>Pseudomonadati</taxon>
        <taxon>Bacteroidota</taxon>
        <taxon>Flavobacteriia</taxon>
        <taxon>Flavobacteriales</taxon>
        <taxon>Flavobacteriaceae</taxon>
        <taxon>Cellulophaga</taxon>
    </lineage>
</organism>
<dbReference type="Gene3D" id="3.40.630.30">
    <property type="match status" value="1"/>
</dbReference>
<dbReference type="PROSITE" id="PS51186">
    <property type="entry name" value="GNAT"/>
    <property type="match status" value="1"/>
</dbReference>
<dbReference type="GO" id="GO:0016747">
    <property type="term" value="F:acyltransferase activity, transferring groups other than amino-acyl groups"/>
    <property type="evidence" value="ECO:0007669"/>
    <property type="project" value="InterPro"/>
</dbReference>
<dbReference type="HOGENOM" id="CLU_1766772_0_0_10"/>
<feature type="domain" description="N-acetyltransferase" evidence="1">
    <location>
        <begin position="1"/>
        <end position="149"/>
    </location>
</feature>
<evidence type="ECO:0000259" key="1">
    <source>
        <dbReference type="PROSITE" id="PS51186"/>
    </source>
</evidence>
<dbReference type="KEGG" id="cao:Celal_0556"/>
<dbReference type="RefSeq" id="WP_013549388.1">
    <property type="nucleotide sequence ID" value="NC_014934.1"/>
</dbReference>
<dbReference type="Pfam" id="PF00583">
    <property type="entry name" value="Acetyltransf_1"/>
    <property type="match status" value="1"/>
</dbReference>
<dbReference type="AlphaFoldDB" id="E6XBR0"/>
<dbReference type="OrthoDB" id="1435172at2"/>
<dbReference type="SUPFAM" id="SSF55729">
    <property type="entry name" value="Acyl-CoA N-acyltransferases (Nat)"/>
    <property type="match status" value="1"/>
</dbReference>
<proteinExistence type="predicted"/>
<dbReference type="InterPro" id="IPR016181">
    <property type="entry name" value="Acyl_CoA_acyltransferase"/>
</dbReference>
<evidence type="ECO:0000313" key="3">
    <source>
        <dbReference type="Proteomes" id="UP000008634"/>
    </source>
</evidence>